<reference evidence="17 19" key="1">
    <citation type="submission" date="2014-09" db="EMBL/GenBank/DDBJ databases">
        <title>Lactobacillus mucosae CRL573 Genome Sequencing.</title>
        <authorList>
            <person name="Bleckwedel J."/>
            <person name="Teran L.C."/>
            <person name="Bonacina J."/>
            <person name="Saavedra L."/>
            <person name="Mozzi F.B."/>
            <person name="Raya R.R."/>
        </authorList>
    </citation>
    <scope>NUCLEOTIDE SEQUENCE [LARGE SCALE GENOMIC DNA]</scope>
    <source>
        <strain evidence="17 19">CRL573</strain>
    </source>
</reference>
<comment type="function">
    <text evidence="14 15">Catalyzes the condensation of ATP and 5-phosphoribose 1-diphosphate to form N'-(5'-phosphoribosyl)-ATP (PR-ATP). Has a crucial role in the pathway because the rate of histidine biosynthesis seems to be controlled primarily by regulation of HisG enzymatic activity.</text>
</comment>
<evidence type="ECO:0000256" key="14">
    <source>
        <dbReference type="ARBA" id="ARBA00024861"/>
    </source>
</evidence>
<dbReference type="PROSITE" id="PS01316">
    <property type="entry name" value="ATP_P_PHORIBOSYLTR"/>
    <property type="match status" value="1"/>
</dbReference>
<protein>
    <recommendedName>
        <fullName evidence="6 15">ATP phosphoribosyltransferase</fullName>
        <shortName evidence="15">ATP-PRT</shortName>
        <shortName evidence="15">ATP-PRTase</shortName>
        <ecNumber evidence="5 15">2.4.2.17</ecNumber>
    </recommendedName>
</protein>
<evidence type="ECO:0000256" key="10">
    <source>
        <dbReference type="ARBA" id="ARBA00022679"/>
    </source>
</evidence>
<dbReference type="GO" id="GO:0005737">
    <property type="term" value="C:cytoplasm"/>
    <property type="evidence" value="ECO:0007669"/>
    <property type="project" value="UniProtKB-SubCell"/>
</dbReference>
<evidence type="ECO:0000256" key="7">
    <source>
        <dbReference type="ARBA" id="ARBA00022490"/>
    </source>
</evidence>
<evidence type="ECO:0000313" key="19">
    <source>
        <dbReference type="Proteomes" id="UP000030001"/>
    </source>
</evidence>
<keyword evidence="9 15" id="KW-0328">Glycosyltransferase</keyword>
<evidence type="ECO:0000256" key="6">
    <source>
        <dbReference type="ARBA" id="ARBA00020998"/>
    </source>
</evidence>
<organism evidence="17 19">
    <name type="scientific">Limosilactobacillus mucosae</name>
    <name type="common">Lactobacillus mucosae</name>
    <dbReference type="NCBI Taxonomy" id="97478"/>
    <lineage>
        <taxon>Bacteria</taxon>
        <taxon>Bacillati</taxon>
        <taxon>Bacillota</taxon>
        <taxon>Bacilli</taxon>
        <taxon>Lactobacillales</taxon>
        <taxon>Lactobacillaceae</taxon>
        <taxon>Limosilactobacillus</taxon>
    </lineage>
</organism>
<comment type="subunit">
    <text evidence="15">Heteromultimer composed of HisG and HisZ subunits.</text>
</comment>
<comment type="subcellular location">
    <subcellularLocation>
        <location evidence="2 15">Cytoplasm</location>
    </subcellularLocation>
</comment>
<keyword evidence="13 15" id="KW-0368">Histidine biosynthesis</keyword>
<evidence type="ECO:0000256" key="11">
    <source>
        <dbReference type="ARBA" id="ARBA00022741"/>
    </source>
</evidence>
<dbReference type="GO" id="GO:0003879">
    <property type="term" value="F:ATP phosphoribosyltransferase activity"/>
    <property type="evidence" value="ECO:0007669"/>
    <property type="project" value="UniProtKB-UniRule"/>
</dbReference>
<evidence type="ECO:0000256" key="12">
    <source>
        <dbReference type="ARBA" id="ARBA00022840"/>
    </source>
</evidence>
<dbReference type="GO" id="GO:0005524">
    <property type="term" value="F:ATP binding"/>
    <property type="evidence" value="ECO:0007669"/>
    <property type="project" value="UniProtKB-KW"/>
</dbReference>
<keyword evidence="8 15" id="KW-0028">Amino-acid biosynthesis</keyword>
<dbReference type="Proteomes" id="UP000030001">
    <property type="component" value="Unassembled WGS sequence"/>
</dbReference>
<dbReference type="EC" id="2.4.2.17" evidence="5 15"/>
<evidence type="ECO:0000256" key="13">
    <source>
        <dbReference type="ARBA" id="ARBA00023102"/>
    </source>
</evidence>
<dbReference type="HAMAP" id="MF_01018">
    <property type="entry name" value="HisG_Short"/>
    <property type="match status" value="1"/>
</dbReference>
<dbReference type="UniPathway" id="UPA00031">
    <property type="reaction ID" value="UER00006"/>
</dbReference>
<comment type="domain">
    <text evidence="15">Lacks the C-terminal regulatory region which is replaced by HisZ.</text>
</comment>
<keyword evidence="12 15" id="KW-0067">ATP-binding</keyword>
<dbReference type="Gene3D" id="3.40.190.10">
    <property type="entry name" value="Periplasmic binding protein-like II"/>
    <property type="match status" value="2"/>
</dbReference>
<keyword evidence="10 15" id="KW-0808">Transferase</keyword>
<comment type="similarity">
    <text evidence="4 15">Belongs to the ATP phosphoribosyltransferase family. Short subfamily.</text>
</comment>
<comment type="catalytic activity">
    <reaction evidence="1 15">
        <text>1-(5-phospho-beta-D-ribosyl)-ATP + diphosphate = 5-phospho-alpha-D-ribose 1-diphosphate + ATP</text>
        <dbReference type="Rhea" id="RHEA:18473"/>
        <dbReference type="ChEBI" id="CHEBI:30616"/>
        <dbReference type="ChEBI" id="CHEBI:33019"/>
        <dbReference type="ChEBI" id="CHEBI:58017"/>
        <dbReference type="ChEBI" id="CHEBI:73183"/>
        <dbReference type="EC" id="2.4.2.17"/>
    </reaction>
</comment>
<evidence type="ECO:0000256" key="8">
    <source>
        <dbReference type="ARBA" id="ARBA00022605"/>
    </source>
</evidence>
<dbReference type="InterPro" id="IPR001348">
    <property type="entry name" value="ATP_PRibTrfase_HisG"/>
</dbReference>
<gene>
    <name evidence="15 18" type="primary">hisG</name>
    <name evidence="18" type="ORF">LMUP508_00977</name>
    <name evidence="17" type="ORF">LX03_04615</name>
</gene>
<evidence type="ECO:0000259" key="16">
    <source>
        <dbReference type="Pfam" id="PF01634"/>
    </source>
</evidence>
<evidence type="ECO:0000313" key="20">
    <source>
        <dbReference type="Proteomes" id="UP000365705"/>
    </source>
</evidence>
<dbReference type="EMBL" id="JROC01000029">
    <property type="protein sequence ID" value="KGL67055.1"/>
    <property type="molecule type" value="Genomic_DNA"/>
</dbReference>
<evidence type="ECO:0000256" key="3">
    <source>
        <dbReference type="ARBA" id="ARBA00004667"/>
    </source>
</evidence>
<proteinExistence type="inferred from homology"/>
<dbReference type="RefSeq" id="WP_034539879.1">
    <property type="nucleotide sequence ID" value="NZ_CABFNH010000012.1"/>
</dbReference>
<dbReference type="InterPro" id="IPR013820">
    <property type="entry name" value="ATP_PRibTrfase_cat"/>
</dbReference>
<dbReference type="PANTHER" id="PTHR21403:SF8">
    <property type="entry name" value="ATP PHOSPHORIBOSYLTRANSFERASE"/>
    <property type="match status" value="1"/>
</dbReference>
<sequence length="219" mass="24799">MLRIALTKGRVEKKFIPLLQRCNIDCQPLIDKQRRLIINLGDQYQIILVKGEDVCTYLRKGAVDLGVVGSDVLEEQGADEQVNELLDLNTGRCQFIVASKSDFDWNQPRRKVIGTKYPNVARRWFASQGEDVEIIKIAGSVELAPLTGLADAIVDLTETGTTLRVNHLVVHDWLDVITSRLVANPVALKQKRDEIFALTNQLRQAMEEEYDEDLRKVTE</sequence>
<dbReference type="NCBIfam" id="TIGR00070">
    <property type="entry name" value="hisG"/>
    <property type="match status" value="1"/>
</dbReference>
<keyword evidence="7 15" id="KW-0963">Cytoplasm</keyword>
<dbReference type="SUPFAM" id="SSF53850">
    <property type="entry name" value="Periplasmic binding protein-like II"/>
    <property type="match status" value="1"/>
</dbReference>
<keyword evidence="11 15" id="KW-0547">Nucleotide-binding</keyword>
<dbReference type="InterPro" id="IPR018198">
    <property type="entry name" value="ATP_PRibTrfase_CS"/>
</dbReference>
<evidence type="ECO:0000256" key="15">
    <source>
        <dbReference type="HAMAP-Rule" id="MF_01018"/>
    </source>
</evidence>
<evidence type="ECO:0000256" key="9">
    <source>
        <dbReference type="ARBA" id="ARBA00022676"/>
    </source>
</evidence>
<accession>A0A099YES9</accession>
<dbReference type="EMBL" id="CABFNH010000012">
    <property type="protein sequence ID" value="VTZ89934.1"/>
    <property type="molecule type" value="Genomic_DNA"/>
</dbReference>
<comment type="pathway">
    <text evidence="3 15">Amino-acid biosynthesis; L-histidine biosynthesis; L-histidine from 5-phospho-alpha-D-ribose 1-diphosphate: step 1/9.</text>
</comment>
<evidence type="ECO:0000256" key="1">
    <source>
        <dbReference type="ARBA" id="ARBA00000915"/>
    </source>
</evidence>
<evidence type="ECO:0000313" key="17">
    <source>
        <dbReference type="EMBL" id="KGL67055.1"/>
    </source>
</evidence>
<evidence type="ECO:0000313" key="18">
    <source>
        <dbReference type="EMBL" id="VTZ89934.1"/>
    </source>
</evidence>
<dbReference type="PANTHER" id="PTHR21403">
    <property type="entry name" value="ATP PHOSPHORIBOSYLTRANSFERASE ATP-PRTASE"/>
    <property type="match status" value="1"/>
</dbReference>
<dbReference type="Proteomes" id="UP000365705">
    <property type="component" value="Unassembled WGS sequence"/>
</dbReference>
<evidence type="ECO:0000256" key="4">
    <source>
        <dbReference type="ARBA" id="ARBA00009489"/>
    </source>
</evidence>
<reference evidence="18 20" key="2">
    <citation type="submission" date="2019-06" db="EMBL/GenBank/DDBJ databases">
        <authorList>
            <person name="Rodrigo-Torres L."/>
            <person name="Arahal R. D."/>
            <person name="Lucena T."/>
        </authorList>
    </citation>
    <scope>NUCLEOTIDE SEQUENCE [LARGE SCALE GENOMIC DNA]</scope>
    <source>
        <strain evidence="18 20">INIA P508</strain>
    </source>
</reference>
<dbReference type="FunFam" id="3.40.190.10:FF:000008">
    <property type="entry name" value="ATP phosphoribosyltransferase"/>
    <property type="match status" value="1"/>
</dbReference>
<dbReference type="GO" id="GO:0000105">
    <property type="term" value="P:L-histidine biosynthetic process"/>
    <property type="evidence" value="ECO:0007669"/>
    <property type="project" value="UniProtKB-UniRule"/>
</dbReference>
<feature type="domain" description="ATP phosphoribosyltransferase catalytic" evidence="16">
    <location>
        <begin position="52"/>
        <end position="203"/>
    </location>
</feature>
<dbReference type="InterPro" id="IPR024893">
    <property type="entry name" value="ATP_PRibTrfase_HisG_short"/>
</dbReference>
<name>A0A099YES9_LIMMU</name>
<evidence type="ECO:0000256" key="2">
    <source>
        <dbReference type="ARBA" id="ARBA00004496"/>
    </source>
</evidence>
<dbReference type="Pfam" id="PF01634">
    <property type="entry name" value="HisG"/>
    <property type="match status" value="1"/>
</dbReference>
<dbReference type="AlphaFoldDB" id="A0A099YES9"/>
<dbReference type="CDD" id="cd13595">
    <property type="entry name" value="PBP2_HisGs"/>
    <property type="match status" value="1"/>
</dbReference>
<evidence type="ECO:0000256" key="5">
    <source>
        <dbReference type="ARBA" id="ARBA00011946"/>
    </source>
</evidence>